<comment type="caution">
    <text evidence="2">The sequence shown here is derived from an EMBL/GenBank/DDBJ whole genome shotgun (WGS) entry which is preliminary data.</text>
</comment>
<protein>
    <submittedName>
        <fullName evidence="2">Uncharacterized protein</fullName>
    </submittedName>
</protein>
<dbReference type="PANTHER" id="PTHR35726:SF4">
    <property type="entry name" value="GLUTAMIC ACID-RICH PROTEIN-LIKE"/>
    <property type="match status" value="1"/>
</dbReference>
<evidence type="ECO:0000256" key="1">
    <source>
        <dbReference type="SAM" id="MobiDB-lite"/>
    </source>
</evidence>
<feature type="compositionally biased region" description="Basic residues" evidence="1">
    <location>
        <begin position="117"/>
        <end position="137"/>
    </location>
</feature>
<organism evidence="2 3">
    <name type="scientific">Rehmannia glutinosa</name>
    <name type="common">Chinese foxglove</name>
    <dbReference type="NCBI Taxonomy" id="99300"/>
    <lineage>
        <taxon>Eukaryota</taxon>
        <taxon>Viridiplantae</taxon>
        <taxon>Streptophyta</taxon>
        <taxon>Embryophyta</taxon>
        <taxon>Tracheophyta</taxon>
        <taxon>Spermatophyta</taxon>
        <taxon>Magnoliopsida</taxon>
        <taxon>eudicotyledons</taxon>
        <taxon>Gunneridae</taxon>
        <taxon>Pentapetalae</taxon>
        <taxon>asterids</taxon>
        <taxon>lamiids</taxon>
        <taxon>Lamiales</taxon>
        <taxon>Orobanchaceae</taxon>
        <taxon>Rehmannieae</taxon>
        <taxon>Rehmannia</taxon>
    </lineage>
</organism>
<reference evidence="2 3" key="1">
    <citation type="journal article" date="2021" name="Comput. Struct. Biotechnol. J.">
        <title>De novo genome assembly of the potent medicinal plant Rehmannia glutinosa using nanopore technology.</title>
        <authorList>
            <person name="Ma L."/>
            <person name="Dong C."/>
            <person name="Song C."/>
            <person name="Wang X."/>
            <person name="Zheng X."/>
            <person name="Niu Y."/>
            <person name="Chen S."/>
            <person name="Feng W."/>
        </authorList>
    </citation>
    <scope>NUCLEOTIDE SEQUENCE [LARGE SCALE GENOMIC DNA]</scope>
    <source>
        <strain evidence="2">DH-2019</strain>
    </source>
</reference>
<evidence type="ECO:0000313" key="3">
    <source>
        <dbReference type="Proteomes" id="UP001318860"/>
    </source>
</evidence>
<accession>A0ABR0Y0E5</accession>
<dbReference type="PANTHER" id="PTHR35726">
    <property type="entry name" value="GLUTAMIC ACID-RICH PROTEIN-LIKE"/>
    <property type="match status" value="1"/>
</dbReference>
<feature type="compositionally biased region" description="Basic and acidic residues" evidence="1">
    <location>
        <begin position="59"/>
        <end position="75"/>
    </location>
</feature>
<dbReference type="Proteomes" id="UP001318860">
    <property type="component" value="Unassembled WGS sequence"/>
</dbReference>
<feature type="region of interest" description="Disordered" evidence="1">
    <location>
        <begin position="21"/>
        <end position="146"/>
    </location>
</feature>
<proteinExistence type="predicted"/>
<keyword evidence="3" id="KW-1185">Reference proteome</keyword>
<dbReference type="EMBL" id="JABTTQ020000001">
    <property type="protein sequence ID" value="KAK6164773.1"/>
    <property type="molecule type" value="Genomic_DNA"/>
</dbReference>
<name>A0ABR0Y0E5_REHGL</name>
<evidence type="ECO:0000313" key="2">
    <source>
        <dbReference type="EMBL" id="KAK6164773.1"/>
    </source>
</evidence>
<feature type="compositionally biased region" description="Polar residues" evidence="1">
    <location>
        <begin position="48"/>
        <end position="57"/>
    </location>
</feature>
<feature type="compositionally biased region" description="Acidic residues" evidence="1">
    <location>
        <begin position="80"/>
        <end position="100"/>
    </location>
</feature>
<gene>
    <name evidence="2" type="ORF">DH2020_001637</name>
</gene>
<sequence length="172" mass="18548">MDENRVLFDASAYMLFEASGDSESQHFDGALEPESGAAAATTAEDDAQSCSYGSVSDCSRMRTVDPGEEDFRGADFNDSGGEEEDDGGGGWSVDEEDDGVVDQCCRRGTTGAAVKEKPKKSKRCQMGRSMPIRRAKNKIGMDGPNNKQVIVLEPSTTDKNTKKNRPVQFFGA</sequence>
<feature type="region of interest" description="Disordered" evidence="1">
    <location>
        <begin position="153"/>
        <end position="172"/>
    </location>
</feature>